<dbReference type="GO" id="GO:0005576">
    <property type="term" value="C:extracellular region"/>
    <property type="evidence" value="ECO:0007669"/>
    <property type="project" value="UniProtKB-SubCell"/>
</dbReference>
<dbReference type="CDD" id="cd00069">
    <property type="entry name" value="GHB_like"/>
    <property type="match status" value="1"/>
</dbReference>
<dbReference type="EMBL" id="JAGEUA010000007">
    <property type="protein sequence ID" value="KAL0969917.1"/>
    <property type="molecule type" value="Genomic_DNA"/>
</dbReference>
<feature type="domain" description="Glycoprotein hormone subunit beta" evidence="5">
    <location>
        <begin position="63"/>
        <end position="156"/>
    </location>
</feature>
<comment type="subcellular location">
    <subcellularLocation>
        <location evidence="1">Secreted</location>
    </subcellularLocation>
</comment>
<comment type="similarity">
    <text evidence="2">Belongs to the glycoprotein hormones subunit beta family.</text>
</comment>
<evidence type="ECO:0000313" key="7">
    <source>
        <dbReference type="Proteomes" id="UP001557470"/>
    </source>
</evidence>
<keyword evidence="3" id="KW-0964">Secreted</keyword>
<evidence type="ECO:0000256" key="3">
    <source>
        <dbReference type="ARBA" id="ARBA00022525"/>
    </source>
</evidence>
<evidence type="ECO:0000256" key="2">
    <source>
        <dbReference type="ARBA" id="ARBA00006552"/>
    </source>
</evidence>
<evidence type="ECO:0000256" key="1">
    <source>
        <dbReference type="ARBA" id="ARBA00004613"/>
    </source>
</evidence>
<evidence type="ECO:0000256" key="4">
    <source>
        <dbReference type="ARBA" id="ARBA00023157"/>
    </source>
</evidence>
<dbReference type="InterPro" id="IPR006208">
    <property type="entry name" value="Glyco_hormone_CN"/>
</dbReference>
<dbReference type="InterPro" id="IPR029034">
    <property type="entry name" value="Cystine-knot_cytokine"/>
</dbReference>
<sequence>MHLGCKTYCCHVTAGNWTTSQLVATTSNLFRMLSPQFLFMTLLVSRVHLCSSATTQMHSSFRGCAVREFSFMAQKPGCKSLRVDTEACWGRCNTWEKPLPEPPYIQRHHRVCSYGRTRYMMARLPGCQPHISPLYPYPLALQCHCTVCSTEDTECETF</sequence>
<dbReference type="SMART" id="SM00068">
    <property type="entry name" value="GHB"/>
    <property type="match status" value="1"/>
</dbReference>
<reference evidence="6 7" key="1">
    <citation type="submission" date="2024-06" db="EMBL/GenBank/DDBJ databases">
        <authorList>
            <person name="Pan Q."/>
            <person name="Wen M."/>
            <person name="Jouanno E."/>
            <person name="Zahm M."/>
            <person name="Klopp C."/>
            <person name="Cabau C."/>
            <person name="Louis A."/>
            <person name="Berthelot C."/>
            <person name="Parey E."/>
            <person name="Roest Crollius H."/>
            <person name="Montfort J."/>
            <person name="Robinson-Rechavi M."/>
            <person name="Bouchez O."/>
            <person name="Lampietro C."/>
            <person name="Lopez Roques C."/>
            <person name="Donnadieu C."/>
            <person name="Postlethwait J."/>
            <person name="Bobe J."/>
            <person name="Verreycken H."/>
            <person name="Guiguen Y."/>
        </authorList>
    </citation>
    <scope>NUCLEOTIDE SEQUENCE [LARGE SCALE GENOMIC DNA]</scope>
    <source>
        <strain evidence="6">Up_M1</strain>
        <tissue evidence="6">Testis</tissue>
    </source>
</reference>
<keyword evidence="4" id="KW-1015">Disulfide bond</keyword>
<proteinExistence type="inferred from homology"/>
<dbReference type="AlphaFoldDB" id="A0ABD0WE60"/>
<organism evidence="6 7">
    <name type="scientific">Umbra pygmaea</name>
    <name type="common">Eastern mudminnow</name>
    <dbReference type="NCBI Taxonomy" id="75934"/>
    <lineage>
        <taxon>Eukaryota</taxon>
        <taxon>Metazoa</taxon>
        <taxon>Chordata</taxon>
        <taxon>Craniata</taxon>
        <taxon>Vertebrata</taxon>
        <taxon>Euteleostomi</taxon>
        <taxon>Actinopterygii</taxon>
        <taxon>Neopterygii</taxon>
        <taxon>Teleostei</taxon>
        <taxon>Protacanthopterygii</taxon>
        <taxon>Esociformes</taxon>
        <taxon>Umbridae</taxon>
        <taxon>Umbra</taxon>
    </lineage>
</organism>
<name>A0ABD0WE60_UMBPY</name>
<dbReference type="InterPro" id="IPR001545">
    <property type="entry name" value="Gonadotropin_bsu"/>
</dbReference>
<evidence type="ECO:0000313" key="6">
    <source>
        <dbReference type="EMBL" id="KAL0969917.1"/>
    </source>
</evidence>
<gene>
    <name evidence="6" type="ORF">UPYG_G00234500</name>
</gene>
<comment type="caution">
    <text evidence="6">The sequence shown here is derived from an EMBL/GenBank/DDBJ whole genome shotgun (WGS) entry which is preliminary data.</text>
</comment>
<dbReference type="PANTHER" id="PTHR11515">
    <property type="entry name" value="GLYCOPROTEIN HORMONE BETA CHAIN"/>
    <property type="match status" value="1"/>
</dbReference>
<dbReference type="Gene3D" id="2.10.90.10">
    <property type="entry name" value="Cystine-knot cytokines"/>
    <property type="match status" value="1"/>
</dbReference>
<keyword evidence="7" id="KW-1185">Reference proteome</keyword>
<accession>A0ABD0WE60</accession>
<protein>
    <recommendedName>
        <fullName evidence="5">Glycoprotein hormone subunit beta domain-containing protein</fullName>
    </recommendedName>
</protein>
<dbReference type="Pfam" id="PF00007">
    <property type="entry name" value="Cys_knot"/>
    <property type="match status" value="1"/>
</dbReference>
<dbReference type="SUPFAM" id="SSF57501">
    <property type="entry name" value="Cystine-knot cytokines"/>
    <property type="match status" value="1"/>
</dbReference>
<dbReference type="Proteomes" id="UP001557470">
    <property type="component" value="Unassembled WGS sequence"/>
</dbReference>
<dbReference type="PANTHER" id="PTHR11515:SF14">
    <property type="entry name" value="GLYCOPROTEIN HORMONE BETA-5"/>
    <property type="match status" value="1"/>
</dbReference>
<evidence type="ECO:0000259" key="5">
    <source>
        <dbReference type="Pfam" id="PF00007"/>
    </source>
</evidence>